<dbReference type="AlphaFoldDB" id="A0A9P4JKJ1"/>
<protein>
    <recommendedName>
        <fullName evidence="3">Protein BIG1</fullName>
    </recommendedName>
</protein>
<gene>
    <name evidence="13" type="ORF">GQ43DRAFT_488530</name>
</gene>
<organism evidence="13 14">
    <name type="scientific">Delitschia confertaspora ATCC 74209</name>
    <dbReference type="NCBI Taxonomy" id="1513339"/>
    <lineage>
        <taxon>Eukaryota</taxon>
        <taxon>Fungi</taxon>
        <taxon>Dikarya</taxon>
        <taxon>Ascomycota</taxon>
        <taxon>Pezizomycotina</taxon>
        <taxon>Dothideomycetes</taxon>
        <taxon>Pleosporomycetidae</taxon>
        <taxon>Pleosporales</taxon>
        <taxon>Delitschiaceae</taxon>
        <taxon>Delitschia</taxon>
    </lineage>
</organism>
<evidence type="ECO:0000256" key="6">
    <source>
        <dbReference type="ARBA" id="ARBA00022824"/>
    </source>
</evidence>
<evidence type="ECO:0000313" key="14">
    <source>
        <dbReference type="Proteomes" id="UP000799536"/>
    </source>
</evidence>
<evidence type="ECO:0000313" key="13">
    <source>
        <dbReference type="EMBL" id="KAF2200805.1"/>
    </source>
</evidence>
<dbReference type="GO" id="GO:0071555">
    <property type="term" value="P:cell wall organization"/>
    <property type="evidence" value="ECO:0007669"/>
    <property type="project" value="UniProtKB-KW"/>
</dbReference>
<feature type="domain" description="V-type proton ATPase subunit S1/VOA1 transmembrane" evidence="12">
    <location>
        <begin position="261"/>
        <end position="300"/>
    </location>
</feature>
<evidence type="ECO:0000256" key="9">
    <source>
        <dbReference type="ARBA" id="ARBA00023316"/>
    </source>
</evidence>
<dbReference type="EMBL" id="ML994004">
    <property type="protein sequence ID" value="KAF2200805.1"/>
    <property type="molecule type" value="Genomic_DNA"/>
</dbReference>
<dbReference type="GO" id="GO:0009272">
    <property type="term" value="P:fungal-type cell wall biogenesis"/>
    <property type="evidence" value="ECO:0007669"/>
    <property type="project" value="TreeGrafter"/>
</dbReference>
<comment type="caution">
    <text evidence="13">The sequence shown here is derived from an EMBL/GenBank/DDBJ whole genome shotgun (WGS) entry which is preliminary data.</text>
</comment>
<evidence type="ECO:0000256" key="10">
    <source>
        <dbReference type="SAM" id="Phobius"/>
    </source>
</evidence>
<feature type="transmembrane region" description="Helical" evidence="10">
    <location>
        <begin position="262"/>
        <end position="283"/>
    </location>
</feature>
<comment type="similarity">
    <text evidence="2">Belongs to the BIG1 family.</text>
</comment>
<dbReference type="GO" id="GO:0005789">
    <property type="term" value="C:endoplasmic reticulum membrane"/>
    <property type="evidence" value="ECO:0007669"/>
    <property type="project" value="UniProtKB-SubCell"/>
</dbReference>
<keyword evidence="9" id="KW-0961">Cell wall biogenesis/degradation</keyword>
<sequence>MVKAIVGALALAALPSTLAFRNTSPFFLFSTSEVTFDTGASVVQSDKINSQVFSSLKKCPSHTYVVVRQEGVSSQDFVDSRSAPRLGLYLSGEAEGIKSANAVPEVVGNVNGKSIARLLAEKCGADFKHIDGSSNLVPYLVEDGLLTEILVDDIPSLSSASKHVLEISFPAPPANRRAKALEQYDSILDDVIEKAAGSDYTVIYTTTPQSEEQAVAALQAEQMYEMESPFEQAVHMELRRDMSTHDRRAAHDKRALFEKYQFFTPAIFMAFAAIIPLLLVLFVGMRSIASLEVSYFAFSKEMGPSGQKKQ</sequence>
<evidence type="ECO:0000256" key="3">
    <source>
        <dbReference type="ARBA" id="ARBA00022089"/>
    </source>
</evidence>
<evidence type="ECO:0000256" key="2">
    <source>
        <dbReference type="ARBA" id="ARBA00008203"/>
    </source>
</evidence>
<feature type="signal peptide" evidence="11">
    <location>
        <begin position="1"/>
        <end position="19"/>
    </location>
</feature>
<keyword evidence="7 10" id="KW-1133">Transmembrane helix</keyword>
<evidence type="ECO:0000256" key="8">
    <source>
        <dbReference type="ARBA" id="ARBA00023136"/>
    </source>
</evidence>
<dbReference type="Pfam" id="PF20520">
    <property type="entry name" value="Ac45-VOA1_TM"/>
    <property type="match status" value="1"/>
</dbReference>
<dbReference type="InterPro" id="IPR037654">
    <property type="entry name" value="Big1"/>
</dbReference>
<evidence type="ECO:0000256" key="11">
    <source>
        <dbReference type="SAM" id="SignalP"/>
    </source>
</evidence>
<keyword evidence="14" id="KW-1185">Reference proteome</keyword>
<name>A0A9P4JKJ1_9PLEO</name>
<evidence type="ECO:0000256" key="5">
    <source>
        <dbReference type="ARBA" id="ARBA00022729"/>
    </source>
</evidence>
<dbReference type="PANTHER" id="PTHR28285">
    <property type="entry name" value="PROTEIN BIG1"/>
    <property type="match status" value="1"/>
</dbReference>
<feature type="chain" id="PRO_5040363946" description="Protein BIG1" evidence="11">
    <location>
        <begin position="20"/>
        <end position="310"/>
    </location>
</feature>
<reference evidence="13" key="1">
    <citation type="journal article" date="2020" name="Stud. Mycol.">
        <title>101 Dothideomycetes genomes: a test case for predicting lifestyles and emergence of pathogens.</title>
        <authorList>
            <person name="Haridas S."/>
            <person name="Albert R."/>
            <person name="Binder M."/>
            <person name="Bloem J."/>
            <person name="Labutti K."/>
            <person name="Salamov A."/>
            <person name="Andreopoulos B."/>
            <person name="Baker S."/>
            <person name="Barry K."/>
            <person name="Bills G."/>
            <person name="Bluhm B."/>
            <person name="Cannon C."/>
            <person name="Castanera R."/>
            <person name="Culley D."/>
            <person name="Daum C."/>
            <person name="Ezra D."/>
            <person name="Gonzalez J."/>
            <person name="Henrissat B."/>
            <person name="Kuo A."/>
            <person name="Liang C."/>
            <person name="Lipzen A."/>
            <person name="Lutzoni F."/>
            <person name="Magnuson J."/>
            <person name="Mondo S."/>
            <person name="Nolan M."/>
            <person name="Ohm R."/>
            <person name="Pangilinan J."/>
            <person name="Park H.-J."/>
            <person name="Ramirez L."/>
            <person name="Alfaro M."/>
            <person name="Sun H."/>
            <person name="Tritt A."/>
            <person name="Yoshinaga Y."/>
            <person name="Zwiers L.-H."/>
            <person name="Turgeon B."/>
            <person name="Goodwin S."/>
            <person name="Spatafora J."/>
            <person name="Crous P."/>
            <person name="Grigoriev I."/>
        </authorList>
    </citation>
    <scope>NUCLEOTIDE SEQUENCE</scope>
    <source>
        <strain evidence="13">ATCC 74209</strain>
    </source>
</reference>
<dbReference type="GO" id="GO:0006078">
    <property type="term" value="P:(1-&gt;6)-beta-D-glucan biosynthetic process"/>
    <property type="evidence" value="ECO:0007669"/>
    <property type="project" value="TreeGrafter"/>
</dbReference>
<evidence type="ECO:0000259" key="12">
    <source>
        <dbReference type="Pfam" id="PF20520"/>
    </source>
</evidence>
<keyword evidence="8 10" id="KW-0472">Membrane</keyword>
<keyword evidence="5 11" id="KW-0732">Signal</keyword>
<dbReference type="Proteomes" id="UP000799536">
    <property type="component" value="Unassembled WGS sequence"/>
</dbReference>
<keyword evidence="4 10" id="KW-0812">Transmembrane</keyword>
<evidence type="ECO:0000256" key="1">
    <source>
        <dbReference type="ARBA" id="ARBA00004115"/>
    </source>
</evidence>
<keyword evidence="6" id="KW-0256">Endoplasmic reticulum</keyword>
<evidence type="ECO:0000256" key="4">
    <source>
        <dbReference type="ARBA" id="ARBA00022692"/>
    </source>
</evidence>
<comment type="subcellular location">
    <subcellularLocation>
        <location evidence="1">Endoplasmic reticulum membrane</location>
        <topology evidence="1">Single-pass type I membrane protein</topology>
    </subcellularLocation>
</comment>
<dbReference type="OrthoDB" id="9985059at2759"/>
<dbReference type="InterPro" id="IPR046756">
    <property type="entry name" value="VAS1/VOA1_TM"/>
</dbReference>
<accession>A0A9P4JKJ1</accession>
<dbReference type="PANTHER" id="PTHR28285:SF1">
    <property type="entry name" value="PROTEIN BIG1"/>
    <property type="match status" value="1"/>
</dbReference>
<evidence type="ECO:0000256" key="7">
    <source>
        <dbReference type="ARBA" id="ARBA00022989"/>
    </source>
</evidence>
<proteinExistence type="inferred from homology"/>